<reference evidence="2 5" key="2">
    <citation type="submission" date="2020-08" db="EMBL/GenBank/DDBJ databases">
        <title>Genomic Encyclopedia of Type Strains, Phase IV (KMG-IV): sequencing the most valuable type-strain genomes for metagenomic binning, comparative biology and taxonomic classification.</title>
        <authorList>
            <person name="Goeker M."/>
        </authorList>
    </citation>
    <scope>NUCLEOTIDE SEQUENCE [LARGE SCALE GENOMIC DNA]</scope>
    <source>
        <strain evidence="2 5">DSM 11525</strain>
    </source>
</reference>
<dbReference type="EMBL" id="JACHHR010000003">
    <property type="protein sequence ID" value="MBB5212420.1"/>
    <property type="molecule type" value="Genomic_DNA"/>
</dbReference>
<evidence type="ECO:0000313" key="3">
    <source>
        <dbReference type="EMBL" id="QHQ40053.1"/>
    </source>
</evidence>
<dbReference type="PANTHER" id="PTHR34474:SF2">
    <property type="entry name" value="SIGNAL TRANSDUCTION PROTEIN TRAP"/>
    <property type="match status" value="1"/>
</dbReference>
<dbReference type="GO" id="GO:0004497">
    <property type="term" value="F:monooxygenase activity"/>
    <property type="evidence" value="ECO:0007669"/>
    <property type="project" value="UniProtKB-KW"/>
</dbReference>
<dbReference type="RefSeq" id="WP_161859365.1">
    <property type="nucleotide sequence ID" value="NZ_CP047491.1"/>
</dbReference>
<keyword evidence="2" id="KW-0503">Monooxygenase</keyword>
<dbReference type="InterPro" id="IPR007138">
    <property type="entry name" value="ABM_dom"/>
</dbReference>
<proteinExistence type="predicted"/>
<feature type="domain" description="ABM" evidence="1">
    <location>
        <begin position="2"/>
        <end position="91"/>
    </location>
</feature>
<evidence type="ECO:0000313" key="2">
    <source>
        <dbReference type="EMBL" id="MBB5212420.1"/>
    </source>
</evidence>
<dbReference type="Proteomes" id="UP000464675">
    <property type="component" value="Chromosome"/>
</dbReference>
<evidence type="ECO:0000313" key="4">
    <source>
        <dbReference type="Proteomes" id="UP000464675"/>
    </source>
</evidence>
<dbReference type="OrthoDB" id="9798157at2"/>
<dbReference type="InterPro" id="IPR050404">
    <property type="entry name" value="Heme-degrading_MO"/>
</dbReference>
<name>A0A6P1TEI7_9GAMM</name>
<evidence type="ECO:0000313" key="5">
    <source>
        <dbReference type="Proteomes" id="UP000563601"/>
    </source>
</evidence>
<keyword evidence="4" id="KW-1185">Reference proteome</keyword>
<gene>
    <name evidence="3" type="ORF">GTQ55_14390</name>
    <name evidence="2" type="ORF">HNQ53_002645</name>
</gene>
<dbReference type="EMBL" id="CP047491">
    <property type="protein sequence ID" value="QHQ40053.1"/>
    <property type="molecule type" value="Genomic_DNA"/>
</dbReference>
<dbReference type="Gene3D" id="3.30.70.100">
    <property type="match status" value="1"/>
</dbReference>
<dbReference type="AlphaFoldDB" id="A0A6P1TEI7"/>
<sequence>MILEVAILDVKPGQHEDFESAFSKARKIISSMPGHIDHQLQKCLEKENRYILLVTWEKLEDHTEGFRKSPEYQDWKALLHHFYDPFPEVEHYTLVEH</sequence>
<keyword evidence="2" id="KW-0560">Oxidoreductase</keyword>
<dbReference type="Pfam" id="PF03992">
    <property type="entry name" value="ABM"/>
    <property type="match status" value="1"/>
</dbReference>
<protein>
    <submittedName>
        <fullName evidence="3">Antibiotic biosynthesis monooxygenase</fullName>
    </submittedName>
    <submittedName>
        <fullName evidence="2">Heme-degrading monooxygenase HmoA</fullName>
    </submittedName>
</protein>
<dbReference type="Proteomes" id="UP000563601">
    <property type="component" value="Unassembled WGS sequence"/>
</dbReference>
<dbReference type="InterPro" id="IPR011008">
    <property type="entry name" value="Dimeric_a/b-barrel"/>
</dbReference>
<dbReference type="PANTHER" id="PTHR34474">
    <property type="entry name" value="SIGNAL TRANSDUCTION PROTEIN TRAP"/>
    <property type="match status" value="1"/>
</dbReference>
<evidence type="ECO:0000259" key="1">
    <source>
        <dbReference type="PROSITE" id="PS51725"/>
    </source>
</evidence>
<dbReference type="PROSITE" id="PS51725">
    <property type="entry name" value="ABM"/>
    <property type="match status" value="1"/>
</dbReference>
<dbReference type="SUPFAM" id="SSF54909">
    <property type="entry name" value="Dimeric alpha+beta barrel"/>
    <property type="match status" value="1"/>
</dbReference>
<reference evidence="3 4" key="1">
    <citation type="submission" date="2020-01" db="EMBL/GenBank/DDBJ databases">
        <title>The possibility of degradation of plastic by Microbulbifer hydrolyticus IRE-31.</title>
        <authorList>
            <person name="Liu L."/>
        </authorList>
    </citation>
    <scope>NUCLEOTIDE SEQUENCE [LARGE SCALE GENOMIC DNA]</scope>
    <source>
        <strain evidence="3 4">IRE-31</strain>
    </source>
</reference>
<organism evidence="2 5">
    <name type="scientific">Microbulbifer hydrolyticus</name>
    <dbReference type="NCBI Taxonomy" id="48074"/>
    <lineage>
        <taxon>Bacteria</taxon>
        <taxon>Pseudomonadati</taxon>
        <taxon>Pseudomonadota</taxon>
        <taxon>Gammaproteobacteria</taxon>
        <taxon>Cellvibrionales</taxon>
        <taxon>Microbulbiferaceae</taxon>
        <taxon>Microbulbifer</taxon>
    </lineage>
</organism>
<accession>A0A6P1TEI7</accession>